<accession>A0ABU1TQE4</accession>
<feature type="signal peptide" evidence="2">
    <location>
        <begin position="1"/>
        <end position="18"/>
    </location>
</feature>
<dbReference type="InterPro" id="IPR015943">
    <property type="entry name" value="WD40/YVTN_repeat-like_dom_sf"/>
</dbReference>
<gene>
    <name evidence="3" type="ORF">J2X31_001640</name>
</gene>
<organism evidence="3 4">
    <name type="scientific">Flavobacterium arsenatis</name>
    <dbReference type="NCBI Taxonomy" id="1484332"/>
    <lineage>
        <taxon>Bacteria</taxon>
        <taxon>Pseudomonadati</taxon>
        <taxon>Bacteroidota</taxon>
        <taxon>Flavobacteriia</taxon>
        <taxon>Flavobacteriales</taxon>
        <taxon>Flavobacteriaceae</taxon>
        <taxon>Flavobacterium</taxon>
    </lineage>
</organism>
<feature type="region of interest" description="Disordered" evidence="1">
    <location>
        <begin position="95"/>
        <end position="120"/>
    </location>
</feature>
<proteinExistence type="predicted"/>
<evidence type="ECO:0000313" key="3">
    <source>
        <dbReference type="EMBL" id="MDR6967628.1"/>
    </source>
</evidence>
<evidence type="ECO:0000313" key="4">
    <source>
        <dbReference type="Proteomes" id="UP001255185"/>
    </source>
</evidence>
<keyword evidence="2" id="KW-0732">Signal</keyword>
<name>A0ABU1TQE4_9FLAO</name>
<feature type="compositionally biased region" description="Basic residues" evidence="1">
    <location>
        <begin position="110"/>
        <end position="120"/>
    </location>
</feature>
<dbReference type="Gene3D" id="2.130.10.10">
    <property type="entry name" value="YVTN repeat-like/Quinoprotein amine dehydrogenase"/>
    <property type="match status" value="1"/>
</dbReference>
<dbReference type="Proteomes" id="UP001255185">
    <property type="component" value="Unassembled WGS sequence"/>
</dbReference>
<evidence type="ECO:0000256" key="1">
    <source>
        <dbReference type="SAM" id="MobiDB-lite"/>
    </source>
</evidence>
<feature type="chain" id="PRO_5046195748" evidence="2">
    <location>
        <begin position="19"/>
        <end position="120"/>
    </location>
</feature>
<keyword evidence="4" id="KW-1185">Reference proteome</keyword>
<dbReference type="RefSeq" id="WP_310025850.1">
    <property type="nucleotide sequence ID" value="NZ_JAVDVI010000006.1"/>
</dbReference>
<protein>
    <submittedName>
        <fullName evidence="3">P pilus assembly chaperone PapD</fullName>
    </submittedName>
</protein>
<sequence>MKNIISFLMLLIVGILQAQTVQVNPDGTHTIIHQTDNNTSVQVNHEGTHTVIPGNVKVNPDGTHTVIHEGEETSVQVNPDGTHTVIHNNETNAVQVNLDRTHTNLPKQKQEKRSKRKDKK</sequence>
<dbReference type="EMBL" id="JAVDVI010000006">
    <property type="protein sequence ID" value="MDR6967628.1"/>
    <property type="molecule type" value="Genomic_DNA"/>
</dbReference>
<evidence type="ECO:0000256" key="2">
    <source>
        <dbReference type="SAM" id="SignalP"/>
    </source>
</evidence>
<comment type="caution">
    <text evidence="3">The sequence shown here is derived from an EMBL/GenBank/DDBJ whole genome shotgun (WGS) entry which is preliminary data.</text>
</comment>
<reference evidence="3 4" key="1">
    <citation type="submission" date="2023-07" db="EMBL/GenBank/DDBJ databases">
        <title>Sorghum-associated microbial communities from plants grown in Nebraska, USA.</title>
        <authorList>
            <person name="Schachtman D."/>
        </authorList>
    </citation>
    <scope>NUCLEOTIDE SEQUENCE [LARGE SCALE GENOMIC DNA]</scope>
    <source>
        <strain evidence="3 4">3773</strain>
    </source>
</reference>